<evidence type="ECO:0000256" key="1">
    <source>
        <dbReference type="SAM" id="SignalP"/>
    </source>
</evidence>
<gene>
    <name evidence="2" type="ORF">PXH66_13455</name>
</gene>
<keyword evidence="3" id="KW-1185">Reference proteome</keyword>
<dbReference type="SUPFAM" id="SSF56235">
    <property type="entry name" value="N-terminal nucleophile aminohydrolases (Ntn hydrolases)"/>
    <property type="match status" value="1"/>
</dbReference>
<dbReference type="InterPro" id="IPR029055">
    <property type="entry name" value="Ntn_hydrolases_N"/>
</dbReference>
<evidence type="ECO:0000313" key="3">
    <source>
        <dbReference type="Proteomes" id="UP001218638"/>
    </source>
</evidence>
<dbReference type="KEGG" id="slom:PXH66_13455"/>
<dbReference type="Proteomes" id="UP001218638">
    <property type="component" value="Chromosome"/>
</dbReference>
<accession>A0AAE9ZUK9</accession>
<feature type="signal peptide" evidence="1">
    <location>
        <begin position="1"/>
        <end position="28"/>
    </location>
</feature>
<proteinExistence type="predicted"/>
<feature type="chain" id="PRO_5041982564" description="Linear amide C-N hydrolase" evidence="1">
    <location>
        <begin position="29"/>
        <end position="283"/>
    </location>
</feature>
<organism evidence="2 3">
    <name type="scientific">Synoicihabitans lomoniglobus</name>
    <dbReference type="NCBI Taxonomy" id="2909285"/>
    <lineage>
        <taxon>Bacteria</taxon>
        <taxon>Pseudomonadati</taxon>
        <taxon>Verrucomicrobiota</taxon>
        <taxon>Opitutia</taxon>
        <taxon>Opitutales</taxon>
        <taxon>Opitutaceae</taxon>
        <taxon>Synoicihabitans</taxon>
    </lineage>
</organism>
<dbReference type="AlphaFoldDB" id="A0AAE9ZUK9"/>
<evidence type="ECO:0008006" key="4">
    <source>
        <dbReference type="Google" id="ProtNLM"/>
    </source>
</evidence>
<name>A0AAE9ZUK9_9BACT</name>
<keyword evidence="1" id="KW-0732">Signal</keyword>
<protein>
    <recommendedName>
        <fullName evidence="4">Linear amide C-N hydrolase</fullName>
    </recommendedName>
</protein>
<dbReference type="PROSITE" id="PS51257">
    <property type="entry name" value="PROKAR_LIPOPROTEIN"/>
    <property type="match status" value="1"/>
</dbReference>
<dbReference type="RefSeq" id="WP_330932037.1">
    <property type="nucleotide sequence ID" value="NZ_CP119075.1"/>
</dbReference>
<dbReference type="Gene3D" id="3.60.60.10">
    <property type="entry name" value="Penicillin V Acylase, Chain A"/>
    <property type="match status" value="1"/>
</dbReference>
<sequence length="283" mass="31190">MNFAMRHYARLVTAVLLTSCLISPSATACTILSAVAPDGQVWTGNNEDGPLDVPLYLNVFPRTDDTRFGYFTFTYDSPRAGIQGGMNEAGLTYDFNALQQPYPLKDPARRNPYPGGDDAILGHLLASASTTGEVVRFFENYWFTEGFERAQMHVADKHGTLAIISPSGSQVFTREETLVTTNFNAITGNNGSRCWRHPVATRLLAESEAGLATITEVCRRTAQNGDGWGTLYSNVQNLTTSEIWIYPGQKFDQPLKTTLSTLITAGRQSYRIQDLATTLPRSE</sequence>
<evidence type="ECO:0000313" key="2">
    <source>
        <dbReference type="EMBL" id="WED63339.1"/>
    </source>
</evidence>
<reference evidence="2" key="1">
    <citation type="submission" date="2023-03" db="EMBL/GenBank/DDBJ databases">
        <title>Lomoglobus Profundus gen. nov., sp. nov., a novel member of the phylum Verrucomicrobia, isolated from deep-marine sediment of South China Sea.</title>
        <authorList>
            <person name="Ahmad T."/>
            <person name="Ishaq S.E."/>
            <person name="Wang F."/>
        </authorList>
    </citation>
    <scope>NUCLEOTIDE SEQUENCE</scope>
    <source>
        <strain evidence="2">LMO-M01</strain>
    </source>
</reference>
<dbReference type="EMBL" id="CP119075">
    <property type="protein sequence ID" value="WED63339.1"/>
    <property type="molecule type" value="Genomic_DNA"/>
</dbReference>